<dbReference type="Pfam" id="PF05193">
    <property type="entry name" value="Peptidase_M16_C"/>
    <property type="match status" value="1"/>
</dbReference>
<dbReference type="EMBL" id="JACVEL010000001">
    <property type="protein sequence ID" value="MBC9810960.1"/>
    <property type="molecule type" value="Genomic_DNA"/>
</dbReference>
<dbReference type="InterPro" id="IPR011249">
    <property type="entry name" value="Metalloenz_LuxS/M16"/>
</dbReference>
<evidence type="ECO:0000259" key="8">
    <source>
        <dbReference type="Pfam" id="PF05193"/>
    </source>
</evidence>
<name>A0A8J6U1D6_9FLAO</name>
<organism evidence="9 10">
    <name type="scientific">Taishania pollutisoli</name>
    <dbReference type="NCBI Taxonomy" id="2766479"/>
    <lineage>
        <taxon>Bacteria</taxon>
        <taxon>Pseudomonadati</taxon>
        <taxon>Bacteroidota</taxon>
        <taxon>Flavobacteriia</taxon>
        <taxon>Flavobacteriales</taxon>
        <taxon>Crocinitomicaceae</taxon>
        <taxon>Taishania</taxon>
    </lineage>
</organism>
<keyword evidence="10" id="KW-1185">Reference proteome</keyword>
<evidence type="ECO:0000256" key="1">
    <source>
        <dbReference type="ARBA" id="ARBA00007261"/>
    </source>
</evidence>
<accession>A0A8J6U1D6</accession>
<dbReference type="InterPro" id="IPR050626">
    <property type="entry name" value="Peptidase_M16"/>
</dbReference>
<keyword evidence="3" id="KW-0378">Hydrolase</keyword>
<feature type="domain" description="Peptidase M16 N-terminal" evidence="7">
    <location>
        <begin position="36"/>
        <end position="174"/>
    </location>
</feature>
<evidence type="ECO:0000259" key="7">
    <source>
        <dbReference type="Pfam" id="PF00675"/>
    </source>
</evidence>
<dbReference type="SUPFAM" id="SSF63411">
    <property type="entry name" value="LuxS/MPP-like metallohydrolase"/>
    <property type="match status" value="2"/>
</dbReference>
<sequence length="489" mass="55937">MKKLIVGAFVGFFSFSSMAQQKIEFVEYDLPNGIHVILHQEKSTPIVAVSVLYHVGSKNEKPDRTGFAHFFEHLLFEGSENIKRGDYDNYVEKNGGALNANTSMDRTFYFELLPSNQLELALWLESERMLHAKVDSIGIETQRSVVKEEKRQRIDNQPYATFFTELFKRLFPNHPYNWQPIGSMEHLDAAQEEDYVDFYHTFYVPSNATLSIAGDIDIEQTKKWIDKYFNSIPKGQAINLYRDYLILSDKDFSAKYNVEKAIFDKDFFNSKNGKAKAVIAEYTKKPTTINRPGKPTEKPTTVIKEVVYDNIQLPALFVGYVFPEQTNEDIYALELMNAVLSGGSSSRINKEVVERKQLATMAFSFGYGLEDAGVGIFAAIASKDVKLDDIQTEFDAQIEKIQNELISQEEFEKVRNQFENQSVSSYSTIAGISEGLADAHVYHGSANYINQELDKYMKVTREDIQRVAKKYLTKDARVILHYLPKEESK</sequence>
<dbReference type="GO" id="GO:0008237">
    <property type="term" value="F:metallopeptidase activity"/>
    <property type="evidence" value="ECO:0007669"/>
    <property type="project" value="UniProtKB-KW"/>
</dbReference>
<gene>
    <name evidence="9" type="ORF">H9Y05_00585</name>
</gene>
<dbReference type="AlphaFoldDB" id="A0A8J6U1D6"/>
<feature type="chain" id="PRO_5035183509" evidence="6">
    <location>
        <begin position="20"/>
        <end position="489"/>
    </location>
</feature>
<feature type="domain" description="Peptidase M16 C-terminal" evidence="8">
    <location>
        <begin position="193"/>
        <end position="417"/>
    </location>
</feature>
<dbReference type="InterPro" id="IPR011765">
    <property type="entry name" value="Pept_M16_N"/>
</dbReference>
<evidence type="ECO:0000256" key="3">
    <source>
        <dbReference type="ARBA" id="ARBA00022801"/>
    </source>
</evidence>
<dbReference type="RefSeq" id="WP_163492217.1">
    <property type="nucleotide sequence ID" value="NZ_JACVEL010000001.1"/>
</dbReference>
<feature type="signal peptide" evidence="6">
    <location>
        <begin position="1"/>
        <end position="19"/>
    </location>
</feature>
<dbReference type="Gene3D" id="3.30.830.10">
    <property type="entry name" value="Metalloenzyme, LuxS/M16 peptidase-like"/>
    <property type="match status" value="2"/>
</dbReference>
<dbReference type="GO" id="GO:0046872">
    <property type="term" value="F:metal ion binding"/>
    <property type="evidence" value="ECO:0007669"/>
    <property type="project" value="InterPro"/>
</dbReference>
<dbReference type="InterPro" id="IPR007863">
    <property type="entry name" value="Peptidase_M16_C"/>
</dbReference>
<dbReference type="GO" id="GO:0006508">
    <property type="term" value="P:proteolysis"/>
    <property type="evidence" value="ECO:0007669"/>
    <property type="project" value="UniProtKB-KW"/>
</dbReference>
<comment type="caution">
    <text evidence="9">The sequence shown here is derived from an EMBL/GenBank/DDBJ whole genome shotgun (WGS) entry which is preliminary data.</text>
</comment>
<dbReference type="PANTHER" id="PTHR43690:SF17">
    <property type="entry name" value="PROTEIN YHJJ"/>
    <property type="match status" value="1"/>
</dbReference>
<evidence type="ECO:0000256" key="5">
    <source>
        <dbReference type="ARBA" id="ARBA00023049"/>
    </source>
</evidence>
<keyword evidence="6" id="KW-0732">Signal</keyword>
<comment type="similarity">
    <text evidence="1">Belongs to the peptidase M16 family.</text>
</comment>
<evidence type="ECO:0000256" key="6">
    <source>
        <dbReference type="SAM" id="SignalP"/>
    </source>
</evidence>
<dbReference type="Proteomes" id="UP000652681">
    <property type="component" value="Unassembled WGS sequence"/>
</dbReference>
<evidence type="ECO:0000313" key="10">
    <source>
        <dbReference type="Proteomes" id="UP000652681"/>
    </source>
</evidence>
<reference evidence="9" key="1">
    <citation type="submission" date="2020-09" db="EMBL/GenBank/DDBJ databases">
        <title>Taishania pollutisoli gen. nov., sp. nov., Isolated from Tetrabromobisphenol A-Contaminated Soil.</title>
        <authorList>
            <person name="Chen Q."/>
        </authorList>
    </citation>
    <scope>NUCLEOTIDE SEQUENCE</scope>
    <source>
        <strain evidence="9">CZZ-1</strain>
    </source>
</reference>
<evidence type="ECO:0000313" key="9">
    <source>
        <dbReference type="EMBL" id="MBC9810960.1"/>
    </source>
</evidence>
<keyword evidence="5" id="KW-0482">Metalloprotease</keyword>
<keyword evidence="2" id="KW-0645">Protease</keyword>
<proteinExistence type="inferred from homology"/>
<dbReference type="PANTHER" id="PTHR43690">
    <property type="entry name" value="NARDILYSIN"/>
    <property type="match status" value="1"/>
</dbReference>
<evidence type="ECO:0000256" key="4">
    <source>
        <dbReference type="ARBA" id="ARBA00022833"/>
    </source>
</evidence>
<keyword evidence="4" id="KW-0862">Zinc</keyword>
<dbReference type="Pfam" id="PF00675">
    <property type="entry name" value="Peptidase_M16"/>
    <property type="match status" value="1"/>
</dbReference>
<protein>
    <submittedName>
        <fullName evidence="9">Insulinase family protein</fullName>
    </submittedName>
</protein>
<evidence type="ECO:0000256" key="2">
    <source>
        <dbReference type="ARBA" id="ARBA00022670"/>
    </source>
</evidence>